<feature type="domain" description="Myo-inositol-1-phosphate synthase GAPDH-like" evidence="2">
    <location>
        <begin position="227"/>
        <end position="332"/>
    </location>
</feature>
<comment type="caution">
    <text evidence="3">The sequence shown here is derived from an EMBL/GenBank/DDBJ whole genome shotgun (WGS) entry which is preliminary data.</text>
</comment>
<dbReference type="InterPro" id="IPR002587">
    <property type="entry name" value="Myo-inos-1-P_Synthase"/>
</dbReference>
<dbReference type="Gene3D" id="3.40.50.720">
    <property type="entry name" value="NAD(P)-binding Rossmann-like Domain"/>
    <property type="match status" value="1"/>
</dbReference>
<dbReference type="SUPFAM" id="SSF55347">
    <property type="entry name" value="Glyceraldehyde-3-phosphate dehydrogenase-like, C-terminal domain"/>
    <property type="match status" value="1"/>
</dbReference>
<keyword evidence="4" id="KW-1185">Reference proteome</keyword>
<dbReference type="Gene3D" id="3.30.360.10">
    <property type="entry name" value="Dihydrodipicolinate Reductase, domain 2"/>
    <property type="match status" value="1"/>
</dbReference>
<dbReference type="Proteomes" id="UP000273405">
    <property type="component" value="Unassembled WGS sequence"/>
</dbReference>
<dbReference type="PANTHER" id="PTHR11510">
    <property type="entry name" value="MYO-INOSITOL-1 PHOSPHATE SYNTHASE"/>
    <property type="match status" value="1"/>
</dbReference>
<evidence type="ECO:0000259" key="2">
    <source>
        <dbReference type="Pfam" id="PF01658"/>
    </source>
</evidence>
<dbReference type="RefSeq" id="WP_120627590.1">
    <property type="nucleotide sequence ID" value="NZ_RAWG01000167.1"/>
</dbReference>
<comment type="similarity">
    <text evidence="1">Belongs to the myo-inositol 1-phosphate synthase family.</text>
</comment>
<dbReference type="OrthoDB" id="729130at2"/>
<name>A0A3A8N4W6_9BACT</name>
<dbReference type="InterPro" id="IPR036291">
    <property type="entry name" value="NAD(P)-bd_dom_sf"/>
</dbReference>
<gene>
    <name evidence="3" type="ORF">D7X12_23910</name>
</gene>
<protein>
    <submittedName>
        <fullName evidence="3">Inositol-3-phosphate synthase</fullName>
    </submittedName>
</protein>
<evidence type="ECO:0000256" key="1">
    <source>
        <dbReference type="ARBA" id="ARBA00010813"/>
    </source>
</evidence>
<organism evidence="3 4">
    <name type="scientific">Corallococcus sicarius</name>
    <dbReference type="NCBI Taxonomy" id="2316726"/>
    <lineage>
        <taxon>Bacteria</taxon>
        <taxon>Pseudomonadati</taxon>
        <taxon>Myxococcota</taxon>
        <taxon>Myxococcia</taxon>
        <taxon>Myxococcales</taxon>
        <taxon>Cystobacterineae</taxon>
        <taxon>Myxococcaceae</taxon>
        <taxon>Corallococcus</taxon>
    </lineage>
</organism>
<accession>A0A3A8N4W6</accession>
<evidence type="ECO:0000313" key="4">
    <source>
        <dbReference type="Proteomes" id="UP000273405"/>
    </source>
</evidence>
<dbReference type="GO" id="GO:0008654">
    <property type="term" value="P:phospholipid biosynthetic process"/>
    <property type="evidence" value="ECO:0007669"/>
    <property type="project" value="InterPro"/>
</dbReference>
<evidence type="ECO:0000313" key="3">
    <source>
        <dbReference type="EMBL" id="RKH39306.1"/>
    </source>
</evidence>
<dbReference type="GO" id="GO:0004512">
    <property type="term" value="F:inositol-3-phosphate synthase activity"/>
    <property type="evidence" value="ECO:0007669"/>
    <property type="project" value="InterPro"/>
</dbReference>
<dbReference type="PIRSF" id="PIRSF015578">
    <property type="entry name" value="Myoinos-ppht_syn"/>
    <property type="match status" value="1"/>
</dbReference>
<dbReference type="Pfam" id="PF01658">
    <property type="entry name" value="Inos-1-P_synth"/>
    <property type="match status" value="1"/>
</dbReference>
<proteinExistence type="inferred from homology"/>
<dbReference type="GO" id="GO:0006021">
    <property type="term" value="P:inositol biosynthetic process"/>
    <property type="evidence" value="ECO:0007669"/>
    <property type="project" value="InterPro"/>
</dbReference>
<dbReference type="SUPFAM" id="SSF51735">
    <property type="entry name" value="NAD(P)-binding Rossmann-fold domains"/>
    <property type="match status" value="1"/>
</dbReference>
<dbReference type="InterPro" id="IPR013021">
    <property type="entry name" value="Myo-inos-1-P_Synthase_GAPDH"/>
</dbReference>
<dbReference type="Pfam" id="PF07994">
    <property type="entry name" value="NAD_binding_5"/>
    <property type="match status" value="1"/>
</dbReference>
<dbReference type="EMBL" id="RAWG01000167">
    <property type="protein sequence ID" value="RKH39306.1"/>
    <property type="molecule type" value="Genomic_DNA"/>
</dbReference>
<reference evidence="4" key="1">
    <citation type="submission" date="2018-09" db="EMBL/GenBank/DDBJ databases">
        <authorList>
            <person name="Livingstone P.G."/>
            <person name="Whitworth D.E."/>
        </authorList>
    </citation>
    <scope>NUCLEOTIDE SEQUENCE [LARGE SCALE GENOMIC DNA]</scope>
    <source>
        <strain evidence="4">CA040B</strain>
    </source>
</reference>
<dbReference type="AlphaFoldDB" id="A0A3A8N4W6"/>
<sequence length="408" mass="44221">MAGSERLGVAIVGLGGAVATTAVAGMELLRRGRVDTRGLPLAGVKGLGLVDYGALTFGGWDLFEEDLEQAARNHAVLTETQLEAVAPVLRRMRPWPAAFNAKFCKNIVGTATRKSSTLREQVRAIRADLTRFKQEQGLERVVMVNLASTERAVDLTRPEFATPEAFEKALDADDAEIGPAMLYAYAAIVDGIPFANFTPSVAADVPALMLLAKRTGAPIAGKDGKTGQTLLKTVIAPTLRDRALHVEGWYSTNILGNRDGEALDDPASKQNKLDTKGAALDSILGYKVPDHVVQIQYYRPRGDNKEAWDNIDVSGFLGQPMQLKLNFLCKDSILAAPLIVELARTLDLAQRRGEGGVIDALGCFFNAPMSPDGQPVEHATPEQQRRLMAWLGRDRARQAATPQERLRG</sequence>